<keyword evidence="2" id="KW-0328">Glycosyltransferase</keyword>
<feature type="region of interest" description="Disordered" evidence="1">
    <location>
        <begin position="1"/>
        <end position="20"/>
    </location>
</feature>
<organism evidence="2 3">
    <name type="scientific">Litorisediminicola beolgyonensis</name>
    <dbReference type="NCBI Taxonomy" id="1173614"/>
    <lineage>
        <taxon>Bacteria</taxon>
        <taxon>Pseudomonadati</taxon>
        <taxon>Pseudomonadota</taxon>
        <taxon>Alphaproteobacteria</taxon>
        <taxon>Rhodobacterales</taxon>
        <taxon>Paracoccaceae</taxon>
        <taxon>Litorisediminicola</taxon>
    </lineage>
</organism>
<name>A0ABW3ZH73_9RHOB</name>
<dbReference type="EC" id="2.4.-.-" evidence="2"/>
<protein>
    <submittedName>
        <fullName evidence="2">Glycosyltransferase family A protein</fullName>
        <ecNumber evidence="2">2.4.-.-</ecNumber>
    </submittedName>
</protein>
<dbReference type="SUPFAM" id="SSF53448">
    <property type="entry name" value="Nucleotide-diphospho-sugar transferases"/>
    <property type="match status" value="1"/>
</dbReference>
<dbReference type="Proteomes" id="UP001597135">
    <property type="component" value="Unassembled WGS sequence"/>
</dbReference>
<dbReference type="GO" id="GO:0016757">
    <property type="term" value="F:glycosyltransferase activity"/>
    <property type="evidence" value="ECO:0007669"/>
    <property type="project" value="UniProtKB-KW"/>
</dbReference>
<comment type="caution">
    <text evidence="2">The sequence shown here is derived from an EMBL/GenBank/DDBJ whole genome shotgun (WGS) entry which is preliminary data.</text>
</comment>
<reference evidence="3" key="1">
    <citation type="journal article" date="2019" name="Int. J. Syst. Evol. Microbiol.">
        <title>The Global Catalogue of Microorganisms (GCM) 10K type strain sequencing project: providing services to taxonomists for standard genome sequencing and annotation.</title>
        <authorList>
            <consortium name="The Broad Institute Genomics Platform"/>
            <consortium name="The Broad Institute Genome Sequencing Center for Infectious Disease"/>
            <person name="Wu L."/>
            <person name="Ma J."/>
        </authorList>
    </citation>
    <scope>NUCLEOTIDE SEQUENCE [LARGE SCALE GENOMIC DNA]</scope>
    <source>
        <strain evidence="3">CCUG 62953</strain>
    </source>
</reference>
<sequence length="280" mass="31506">MDLAAEGRAWRAAHPPRPPSDTPEVVFVIPLISKARAHDWARVCRTLADTLASLRAQTSPAWRALVCCQDRPEGIAFDDTVSFLPFERPDEVSPETVTKFDNHAKKTQMILHLAKTHGGDGYLFQLDADDMLHPELVAHMVGDNNGAGYLIPKGYMMHAETRALAYLGPKRLRYPFANRFDRECGSSSAIRFDFRDGDACLEPIRKRGKHKEIADHMAAYGFEMTEVPFPAALYVIGHGENMRQRRGKMGAKERYLRRNRLSKGDDRAARAAFGLAEEIR</sequence>
<evidence type="ECO:0000256" key="1">
    <source>
        <dbReference type="SAM" id="MobiDB-lite"/>
    </source>
</evidence>
<evidence type="ECO:0000313" key="2">
    <source>
        <dbReference type="EMBL" id="MFD1342479.1"/>
    </source>
</evidence>
<dbReference type="CDD" id="cd00761">
    <property type="entry name" value="Glyco_tranf_GTA_type"/>
    <property type="match status" value="1"/>
</dbReference>
<dbReference type="EMBL" id="JBHTMU010000012">
    <property type="protein sequence ID" value="MFD1342479.1"/>
    <property type="molecule type" value="Genomic_DNA"/>
</dbReference>
<accession>A0ABW3ZH73</accession>
<keyword evidence="2" id="KW-0808">Transferase</keyword>
<evidence type="ECO:0000313" key="3">
    <source>
        <dbReference type="Proteomes" id="UP001597135"/>
    </source>
</evidence>
<gene>
    <name evidence="2" type="ORF">ACFQ4E_08625</name>
</gene>
<proteinExistence type="predicted"/>
<dbReference type="RefSeq" id="WP_386802574.1">
    <property type="nucleotide sequence ID" value="NZ_JBHTMU010000012.1"/>
</dbReference>
<keyword evidence="3" id="KW-1185">Reference proteome</keyword>
<dbReference type="InterPro" id="IPR029044">
    <property type="entry name" value="Nucleotide-diphossugar_trans"/>
</dbReference>